<protein>
    <recommendedName>
        <fullName evidence="3">Amidohydrolase</fullName>
    </recommendedName>
</protein>
<reference evidence="1 2" key="1">
    <citation type="submission" date="2021-03" db="EMBL/GenBank/DDBJ databases">
        <title>Sequencing the genomes of 1000 actinobacteria strains.</title>
        <authorList>
            <person name="Klenk H.-P."/>
        </authorList>
    </citation>
    <scope>NUCLEOTIDE SEQUENCE [LARGE SCALE GENOMIC DNA]</scope>
    <source>
        <strain evidence="1 2">DSM 46670</strain>
    </source>
</reference>
<name>A0ABS4TY33_9PSEU</name>
<evidence type="ECO:0000313" key="1">
    <source>
        <dbReference type="EMBL" id="MBP2329293.1"/>
    </source>
</evidence>
<dbReference type="RefSeq" id="WP_209646115.1">
    <property type="nucleotide sequence ID" value="NZ_JAGINW010000001.1"/>
</dbReference>
<dbReference type="EMBL" id="JAGINW010000001">
    <property type="protein sequence ID" value="MBP2329293.1"/>
    <property type="molecule type" value="Genomic_DNA"/>
</dbReference>
<gene>
    <name evidence="1" type="ORF">JOF56_009678</name>
</gene>
<proteinExistence type="predicted"/>
<comment type="caution">
    <text evidence="1">The sequence shown here is derived from an EMBL/GenBank/DDBJ whole genome shotgun (WGS) entry which is preliminary data.</text>
</comment>
<dbReference type="Proteomes" id="UP001519332">
    <property type="component" value="Unassembled WGS sequence"/>
</dbReference>
<organism evidence="1 2">
    <name type="scientific">Kibdelosporangium banguiense</name>
    <dbReference type="NCBI Taxonomy" id="1365924"/>
    <lineage>
        <taxon>Bacteria</taxon>
        <taxon>Bacillati</taxon>
        <taxon>Actinomycetota</taxon>
        <taxon>Actinomycetes</taxon>
        <taxon>Pseudonocardiales</taxon>
        <taxon>Pseudonocardiaceae</taxon>
        <taxon>Kibdelosporangium</taxon>
    </lineage>
</organism>
<sequence>MRDAKTVAFLAERCRAADLPDVLSAAWRGDAGFGALRSLLDAGLPIALGSGDPLLFGADVTASTSSPVPSSA</sequence>
<evidence type="ECO:0000313" key="2">
    <source>
        <dbReference type="Proteomes" id="UP001519332"/>
    </source>
</evidence>
<keyword evidence="2" id="KW-1185">Reference proteome</keyword>
<accession>A0ABS4TY33</accession>
<evidence type="ECO:0008006" key="3">
    <source>
        <dbReference type="Google" id="ProtNLM"/>
    </source>
</evidence>